<keyword evidence="3" id="KW-1185">Reference proteome</keyword>
<evidence type="ECO:0000256" key="1">
    <source>
        <dbReference type="SAM" id="MobiDB-lite"/>
    </source>
</evidence>
<comment type="caution">
    <text evidence="2">The sequence shown here is derived from an EMBL/GenBank/DDBJ whole genome shotgun (WGS) entry which is preliminary data.</text>
</comment>
<protein>
    <submittedName>
        <fullName evidence="2">Uncharacterized protein</fullName>
    </submittedName>
</protein>
<dbReference type="EMBL" id="JAQQWE010000010">
    <property type="protein sequence ID" value="KAK7937800.1"/>
    <property type="molecule type" value="Genomic_DNA"/>
</dbReference>
<sequence>MSTQAQREASKTRSSMSTAEDNKKTSTRQKATRSLRRRMRDWRARMRYKSPQAKPKEPKPESPSQAIARRSPTAQLLHTPPSLAARCAPADSLRSGKKDSDGKKKAKVGKGKQPEVRGGATQE</sequence>
<dbReference type="Proteomes" id="UP001391051">
    <property type="component" value="Unassembled WGS sequence"/>
</dbReference>
<feature type="compositionally biased region" description="Basic and acidic residues" evidence="1">
    <location>
        <begin position="94"/>
        <end position="103"/>
    </location>
</feature>
<dbReference type="RefSeq" id="XP_066693128.1">
    <property type="nucleotide sequence ID" value="XM_066850890.1"/>
</dbReference>
<gene>
    <name evidence="2" type="ORF">PG986_014668</name>
</gene>
<organism evidence="2 3">
    <name type="scientific">Apiospora aurea</name>
    <dbReference type="NCBI Taxonomy" id="335848"/>
    <lineage>
        <taxon>Eukaryota</taxon>
        <taxon>Fungi</taxon>
        <taxon>Dikarya</taxon>
        <taxon>Ascomycota</taxon>
        <taxon>Pezizomycotina</taxon>
        <taxon>Sordariomycetes</taxon>
        <taxon>Xylariomycetidae</taxon>
        <taxon>Amphisphaeriales</taxon>
        <taxon>Apiosporaceae</taxon>
        <taxon>Apiospora</taxon>
    </lineage>
</organism>
<evidence type="ECO:0000313" key="2">
    <source>
        <dbReference type="EMBL" id="KAK7937800.1"/>
    </source>
</evidence>
<feature type="region of interest" description="Disordered" evidence="1">
    <location>
        <begin position="1"/>
        <end position="123"/>
    </location>
</feature>
<proteinExistence type="predicted"/>
<evidence type="ECO:0000313" key="3">
    <source>
        <dbReference type="Proteomes" id="UP001391051"/>
    </source>
</evidence>
<feature type="compositionally biased region" description="Polar residues" evidence="1">
    <location>
        <begin position="1"/>
        <end position="19"/>
    </location>
</feature>
<feature type="compositionally biased region" description="Basic residues" evidence="1">
    <location>
        <begin position="25"/>
        <end position="48"/>
    </location>
</feature>
<accession>A0ABR1PTM4</accession>
<dbReference type="GeneID" id="92083952"/>
<reference evidence="2 3" key="1">
    <citation type="submission" date="2023-01" db="EMBL/GenBank/DDBJ databases">
        <title>Analysis of 21 Apiospora genomes using comparative genomics revels a genus with tremendous synthesis potential of carbohydrate active enzymes and secondary metabolites.</title>
        <authorList>
            <person name="Sorensen T."/>
        </authorList>
    </citation>
    <scope>NUCLEOTIDE SEQUENCE [LARGE SCALE GENOMIC DNA]</scope>
    <source>
        <strain evidence="2 3">CBS 24483</strain>
    </source>
</reference>
<name>A0ABR1PTM4_9PEZI</name>